<comment type="similarity">
    <text evidence="2 13">Belongs to the methyltransferase superfamily. RRP8 family.</text>
</comment>
<evidence type="ECO:0000256" key="6">
    <source>
        <dbReference type="ARBA" id="ARBA00022603"/>
    </source>
</evidence>
<evidence type="ECO:0000256" key="8">
    <source>
        <dbReference type="ARBA" id="ARBA00022691"/>
    </source>
</evidence>
<dbReference type="CDD" id="cd02440">
    <property type="entry name" value="AdoMet_MTases"/>
    <property type="match status" value="1"/>
</dbReference>
<evidence type="ECO:0000256" key="11">
    <source>
        <dbReference type="ARBA" id="ARBA00023163"/>
    </source>
</evidence>
<keyword evidence="14" id="KW-0175">Coiled coil</keyword>
<evidence type="ECO:0000256" key="14">
    <source>
        <dbReference type="SAM" id="Coils"/>
    </source>
</evidence>
<dbReference type="PANTHER" id="PTHR12787">
    <property type="entry name" value="RIBOSOMAL RNA-PROCESSING PROTEIN 8"/>
    <property type="match status" value="1"/>
</dbReference>
<dbReference type="Gene3D" id="1.10.10.2150">
    <property type="entry name" value="Ribosomal RNA-processing protein 8, N-terminal domain"/>
    <property type="match status" value="1"/>
</dbReference>
<dbReference type="Gene3D" id="3.40.50.150">
    <property type="entry name" value="Vaccinia Virus protein VP39"/>
    <property type="match status" value="1"/>
</dbReference>
<organism evidence="16">
    <name type="scientific">Hydra vulgaris</name>
    <name type="common">Hydra</name>
    <name type="synonym">Hydra attenuata</name>
    <dbReference type="NCBI Taxonomy" id="6087"/>
    <lineage>
        <taxon>Eukaryota</taxon>
        <taxon>Metazoa</taxon>
        <taxon>Cnidaria</taxon>
        <taxon>Hydrozoa</taxon>
        <taxon>Hydroidolina</taxon>
        <taxon>Anthoathecata</taxon>
        <taxon>Aplanulata</taxon>
        <taxon>Hydridae</taxon>
        <taxon>Hydra</taxon>
    </lineage>
</organism>
<dbReference type="GO" id="GO:0000183">
    <property type="term" value="P:rDNA heterochromatin formation"/>
    <property type="evidence" value="ECO:0007669"/>
    <property type="project" value="TreeGrafter"/>
</dbReference>
<dbReference type="SUPFAM" id="SSF53335">
    <property type="entry name" value="S-adenosyl-L-methionine-dependent methyltransferases"/>
    <property type="match status" value="1"/>
</dbReference>
<dbReference type="GO" id="GO:0005730">
    <property type="term" value="C:nucleolus"/>
    <property type="evidence" value="ECO:0007669"/>
    <property type="project" value="UniProtKB-SubCell"/>
</dbReference>
<keyword evidence="6 13" id="KW-0489">Methyltransferase</keyword>
<comment type="function">
    <text evidence="13">Probable methyltransferase required to silence rDNA.</text>
</comment>
<keyword evidence="12 13" id="KW-0539">Nucleus</keyword>
<evidence type="ECO:0000256" key="12">
    <source>
        <dbReference type="ARBA" id="ARBA00023242"/>
    </source>
</evidence>
<reference evidence="16" key="1">
    <citation type="journal article" date="2013" name="Genome Biol. Evol.">
        <title>Punctuated emergences of genetic and phenotypic innovations in eumetazoan, bilaterian, euteleostome, and hominidae ancestors.</title>
        <authorList>
            <person name="Wenger Y."/>
            <person name="Galliot B."/>
        </authorList>
    </citation>
    <scope>NUCLEOTIDE SEQUENCE</scope>
    <source>
        <tissue evidence="16">Whole animals</tissue>
    </source>
</reference>
<sequence>MFSVENSWECDNGQSKLNAKLFSGNYICTSNKKDNEASIVPSIKTKRLKNKRKRDANETVLPKSKNEKKKKKSNSIDIKNKKEDNTSCSKNLESIRNVEIKVTDYKNMNVEKKEGKIVKINVQNEGKIVKKNDQKEGKVVKLNDHNLAKILNEADQSYVKINTSLVKIKEIKKEKRKLSKKINKSEKKLENVTNKDHISQKQKASKKDSINISKLVKSDNLSMNESKEKVCEMDPFVSTLKTTPKYNKFQAKLNRKLDGGHFRWINEQLYTNHSSSAVKLFKSNCQLFDLYHKGFSSQVKQWPQNPVDLMIKYILERDKDLIVCDFGCGDAKIAASVPNVVHSFDLVAVNNRVVACDMKKVPLKNEIIDIAIFCLSLMGTNLEDFILEAHRVLKYGGILKIAEVKSRCENIDLFAENICAAGFKLISKDDSNKMFVMIELEKTASRPTRNLVIKLNPCIYKKR</sequence>
<dbReference type="AlphaFoldDB" id="T2MIA9"/>
<dbReference type="GO" id="GO:0032259">
    <property type="term" value="P:methylation"/>
    <property type="evidence" value="ECO:0007669"/>
    <property type="project" value="UniProtKB-KW"/>
</dbReference>
<feature type="coiled-coil region" evidence="14">
    <location>
        <begin position="168"/>
        <end position="195"/>
    </location>
</feature>
<evidence type="ECO:0000256" key="3">
    <source>
        <dbReference type="ARBA" id="ARBA00020203"/>
    </source>
</evidence>
<protein>
    <recommendedName>
        <fullName evidence="3 13">Ribosomal RNA-processing protein 8</fullName>
        <ecNumber evidence="13">2.1.1.-</ecNumber>
    </recommendedName>
</protein>
<proteinExistence type="evidence at transcript level"/>
<dbReference type="EMBL" id="HAAD01005776">
    <property type="protein sequence ID" value="CDG72008.1"/>
    <property type="molecule type" value="mRNA"/>
</dbReference>
<dbReference type="FunFam" id="3.40.50.150:FF:000068">
    <property type="entry name" value="Ribosomal RNA-processing protein 8"/>
    <property type="match status" value="1"/>
</dbReference>
<keyword evidence="4" id="KW-0678">Repressor</keyword>
<evidence type="ECO:0000256" key="4">
    <source>
        <dbReference type="ARBA" id="ARBA00022491"/>
    </source>
</evidence>
<dbReference type="InterPro" id="IPR029063">
    <property type="entry name" value="SAM-dependent_MTases_sf"/>
</dbReference>
<keyword evidence="9" id="KW-0156">Chromatin regulator</keyword>
<keyword evidence="11" id="KW-0804">Transcription</keyword>
<evidence type="ECO:0000256" key="1">
    <source>
        <dbReference type="ARBA" id="ARBA00004604"/>
    </source>
</evidence>
<evidence type="ECO:0000256" key="9">
    <source>
        <dbReference type="ARBA" id="ARBA00022853"/>
    </source>
</evidence>
<dbReference type="OrthoDB" id="10258825at2759"/>
<dbReference type="GO" id="GO:0033553">
    <property type="term" value="C:rDNA heterochromatin"/>
    <property type="evidence" value="ECO:0007669"/>
    <property type="project" value="TreeGrafter"/>
</dbReference>
<dbReference type="InterPro" id="IPR007823">
    <property type="entry name" value="RRP8"/>
</dbReference>
<feature type="region of interest" description="Disordered" evidence="15">
    <location>
        <begin position="48"/>
        <end position="87"/>
    </location>
</feature>
<evidence type="ECO:0000256" key="10">
    <source>
        <dbReference type="ARBA" id="ARBA00023015"/>
    </source>
</evidence>
<evidence type="ECO:0000256" key="5">
    <source>
        <dbReference type="ARBA" id="ARBA00022552"/>
    </source>
</evidence>
<keyword evidence="8 13" id="KW-0949">S-adenosyl-L-methionine</keyword>
<dbReference type="GO" id="GO:0046015">
    <property type="term" value="P:regulation of transcription by glucose"/>
    <property type="evidence" value="ECO:0007669"/>
    <property type="project" value="TreeGrafter"/>
</dbReference>
<keyword evidence="10" id="KW-0805">Transcription regulation</keyword>
<dbReference type="GO" id="GO:0006364">
    <property type="term" value="P:rRNA processing"/>
    <property type="evidence" value="ECO:0007669"/>
    <property type="project" value="UniProtKB-UniRule"/>
</dbReference>
<keyword evidence="7 13" id="KW-0808">Transferase</keyword>
<dbReference type="Pfam" id="PF05148">
    <property type="entry name" value="Methyltransf_8"/>
    <property type="match status" value="1"/>
</dbReference>
<evidence type="ECO:0000256" key="15">
    <source>
        <dbReference type="SAM" id="MobiDB-lite"/>
    </source>
</evidence>
<evidence type="ECO:0000256" key="13">
    <source>
        <dbReference type="RuleBase" id="RU365074"/>
    </source>
</evidence>
<comment type="subcellular location">
    <subcellularLocation>
        <location evidence="1 13">Nucleus</location>
        <location evidence="1 13">Nucleolus</location>
    </subcellularLocation>
</comment>
<evidence type="ECO:0000256" key="2">
    <source>
        <dbReference type="ARBA" id="ARBA00006301"/>
    </source>
</evidence>
<dbReference type="GO" id="GO:0042149">
    <property type="term" value="P:cellular response to glucose starvation"/>
    <property type="evidence" value="ECO:0007669"/>
    <property type="project" value="TreeGrafter"/>
</dbReference>
<accession>T2MIA9</accession>
<dbReference type="EC" id="2.1.1.-" evidence="13"/>
<keyword evidence="5 13" id="KW-0698">rRNA processing</keyword>
<name>T2MIA9_HYDVU</name>
<evidence type="ECO:0000313" key="16">
    <source>
        <dbReference type="EMBL" id="CDG72008.1"/>
    </source>
</evidence>
<dbReference type="OMA" id="YVTACNI"/>
<dbReference type="GO" id="GO:0005677">
    <property type="term" value="C:chromatin silencing complex"/>
    <property type="evidence" value="ECO:0007669"/>
    <property type="project" value="TreeGrafter"/>
</dbReference>
<dbReference type="InterPro" id="IPR042036">
    <property type="entry name" value="RRP8_N"/>
</dbReference>
<dbReference type="GO" id="GO:0008168">
    <property type="term" value="F:methyltransferase activity"/>
    <property type="evidence" value="ECO:0007669"/>
    <property type="project" value="UniProtKB-KW"/>
</dbReference>
<evidence type="ECO:0000256" key="7">
    <source>
        <dbReference type="ARBA" id="ARBA00022679"/>
    </source>
</evidence>
<dbReference type="PANTHER" id="PTHR12787:SF0">
    <property type="entry name" value="RIBOSOMAL RNA-PROCESSING PROTEIN 8"/>
    <property type="match status" value="1"/>
</dbReference>
<dbReference type="FunFam" id="1.10.10.2150:FF:000001">
    <property type="entry name" value="Ribosomal RNA-processing protein 8"/>
    <property type="match status" value="1"/>
</dbReference>
<gene>
    <name evidence="16" type="primary">RRP8</name>
</gene>